<evidence type="ECO:0000313" key="2">
    <source>
        <dbReference type="EMBL" id="AAW26892.1"/>
    </source>
</evidence>
<dbReference type="PROSITE" id="PS50948">
    <property type="entry name" value="PAN"/>
    <property type="match status" value="1"/>
</dbReference>
<protein>
    <submittedName>
        <fullName evidence="2">SJCHGC03220 protein</fullName>
    </submittedName>
</protein>
<reference evidence="2" key="1">
    <citation type="submission" date="2004-11" db="EMBL/GenBank/DDBJ databases">
        <title>The full-length cDNA sequences of Schistosoma japonicum genes.</title>
        <authorList>
            <person name="Han Z."/>
        </authorList>
    </citation>
    <scope>NUCLEOTIDE SEQUENCE</scope>
</reference>
<dbReference type="Gene3D" id="3.50.4.10">
    <property type="entry name" value="Hepatocyte Growth Factor"/>
    <property type="match status" value="1"/>
</dbReference>
<accession>Q5DBB4</accession>
<proteinExistence type="evidence at transcript level"/>
<feature type="domain" description="Apple" evidence="1">
    <location>
        <begin position="22"/>
        <end position="108"/>
    </location>
</feature>
<sequence>MCCSNISNPRQGTTSCLECSNCSNVLKCNLIIYIWRPGIPDDQFIGNYTIKDVNATRSCIDECQLTPNCFTFTYSGIYPKQCTLYSGAINKIMTYNQSVEQMTMGKACCSKLNIHSHKHYMTCTVYK</sequence>
<dbReference type="InterPro" id="IPR003609">
    <property type="entry name" value="Pan_app"/>
</dbReference>
<dbReference type="EMBL" id="AY815160">
    <property type="protein sequence ID" value="AAW26892.1"/>
    <property type="molecule type" value="mRNA"/>
</dbReference>
<name>Q5DBB4_SCHJA</name>
<reference evidence="2" key="2">
    <citation type="journal article" date="2006" name="PLoS Pathog.">
        <title>New perspectives on host-parasite interplay by comparative transcriptomic and proteomic analyses of Schistosoma japonicum.</title>
        <authorList>
            <person name="Liu F."/>
            <person name="Lu J."/>
            <person name="Hu W."/>
            <person name="Wang S.Y."/>
            <person name="Cui S.J."/>
            <person name="Chi M."/>
            <person name="Yan Q."/>
            <person name="Wang X.R."/>
            <person name="Song H.D."/>
            <person name="Xu X.N."/>
            <person name="Wang J.J."/>
            <person name="Zhang X.L."/>
            <person name="Zhang X."/>
            <person name="Wang Z.Q."/>
            <person name="Xue C.L."/>
            <person name="Brindley P.J."/>
            <person name="McManus D.P."/>
            <person name="Yang P.Y."/>
            <person name="Feng Z."/>
            <person name="Chen Z."/>
            <person name="Han Z.G."/>
        </authorList>
    </citation>
    <scope>NUCLEOTIDE SEQUENCE</scope>
</reference>
<dbReference type="AlphaFoldDB" id="Q5DBB4"/>
<organism evidence="2">
    <name type="scientific">Schistosoma japonicum</name>
    <name type="common">Blood fluke</name>
    <dbReference type="NCBI Taxonomy" id="6182"/>
    <lineage>
        <taxon>Eukaryota</taxon>
        <taxon>Metazoa</taxon>
        <taxon>Spiralia</taxon>
        <taxon>Lophotrochozoa</taxon>
        <taxon>Platyhelminthes</taxon>
        <taxon>Trematoda</taxon>
        <taxon>Digenea</taxon>
        <taxon>Strigeidida</taxon>
        <taxon>Schistosomatoidea</taxon>
        <taxon>Schistosomatidae</taxon>
        <taxon>Schistosoma</taxon>
    </lineage>
</organism>
<evidence type="ECO:0000259" key="1">
    <source>
        <dbReference type="PROSITE" id="PS50948"/>
    </source>
</evidence>